<keyword evidence="2 5" id="KW-0378">Hydrolase</keyword>
<dbReference type="GO" id="GO:0005829">
    <property type="term" value="C:cytosol"/>
    <property type="evidence" value="ECO:0007669"/>
    <property type="project" value="TreeGrafter"/>
</dbReference>
<dbReference type="InterPro" id="IPR000212">
    <property type="entry name" value="DNA_helicase_UvrD/REP"/>
</dbReference>
<evidence type="ECO:0000313" key="8">
    <source>
        <dbReference type="EMBL" id="QPC48325.1"/>
    </source>
</evidence>
<protein>
    <submittedName>
        <fullName evidence="8">UvrD-helicase domain-containing protein</fullName>
    </submittedName>
</protein>
<dbReference type="GO" id="GO:0003677">
    <property type="term" value="F:DNA binding"/>
    <property type="evidence" value="ECO:0007669"/>
    <property type="project" value="InterPro"/>
</dbReference>
<dbReference type="Gene3D" id="3.40.50.300">
    <property type="entry name" value="P-loop containing nucleotide triphosphate hydrolases"/>
    <property type="match status" value="3"/>
</dbReference>
<dbReference type="EMBL" id="CP049742">
    <property type="protein sequence ID" value="QPC48325.1"/>
    <property type="molecule type" value="Genomic_DNA"/>
</dbReference>
<dbReference type="GO" id="GO:0005524">
    <property type="term" value="F:ATP binding"/>
    <property type="evidence" value="ECO:0007669"/>
    <property type="project" value="UniProtKB-UniRule"/>
</dbReference>
<feature type="binding site" evidence="5">
    <location>
        <begin position="219"/>
        <end position="226"/>
    </location>
    <ligand>
        <name>ATP</name>
        <dbReference type="ChEBI" id="CHEBI:30616"/>
    </ligand>
</feature>
<dbReference type="PANTHER" id="PTHR11070:SF17">
    <property type="entry name" value="DNA HELICASE IV"/>
    <property type="match status" value="1"/>
</dbReference>
<evidence type="ECO:0000256" key="6">
    <source>
        <dbReference type="SAM" id="Coils"/>
    </source>
</evidence>
<organism evidence="8 9">
    <name type="scientific">Mangrovibacillus cuniculi</name>
    <dbReference type="NCBI Taxonomy" id="2593652"/>
    <lineage>
        <taxon>Bacteria</taxon>
        <taxon>Bacillati</taxon>
        <taxon>Bacillota</taxon>
        <taxon>Bacilli</taxon>
        <taxon>Bacillales</taxon>
        <taxon>Bacillaceae</taxon>
        <taxon>Mangrovibacillus</taxon>
    </lineage>
</organism>
<dbReference type="PANTHER" id="PTHR11070">
    <property type="entry name" value="UVRD / RECB / PCRA DNA HELICASE FAMILY MEMBER"/>
    <property type="match status" value="1"/>
</dbReference>
<evidence type="ECO:0000256" key="3">
    <source>
        <dbReference type="ARBA" id="ARBA00022806"/>
    </source>
</evidence>
<dbReference type="InterPro" id="IPR048228">
    <property type="entry name" value="HelD_bacillota"/>
</dbReference>
<keyword evidence="6" id="KW-0175">Coiled coil</keyword>
<dbReference type="GO" id="GO:0043138">
    <property type="term" value="F:3'-5' DNA helicase activity"/>
    <property type="evidence" value="ECO:0007669"/>
    <property type="project" value="TreeGrafter"/>
</dbReference>
<feature type="coiled-coil region" evidence="6">
    <location>
        <begin position="485"/>
        <end position="512"/>
    </location>
</feature>
<dbReference type="PROSITE" id="PS51198">
    <property type="entry name" value="UVRD_HELICASE_ATP_BIND"/>
    <property type="match status" value="1"/>
</dbReference>
<keyword evidence="9" id="KW-1185">Reference proteome</keyword>
<sequence length="754" mass="88143">MPHVTEHPDYSTELDRLTFTKAYIRAVLKTAETNQDQFLENIQEAFKDEDFKESSNAYTNLLLNASFFSMSSEEIAALKRALDKPYFARMNFVREETGEEEIHYLGKTSLYQRENQEPIIVDWRSPIANLYYEGRIGPIHYEAQGEEFAGNLTLKRQLMVEKGQLEDIRDIDLTTTDELLQESLSKSSSNRLTDIITTIQKEQNKIIRADLNKPILVQGAAGSGKTTIALHRISYFIYQYKQHFNPRQLMILAPSHLFIDYISEALPELGVDKIRQTTFQDYCLDTLEETYTLLEDRKLINLVEKANEDAYLEAWVSGMKGSRTFYQILRRYIQEIENRMIPKDDFFVGQYRLFSKQKWADLFLEDYVYLPIYRRLEKCKSVLKSTVDKKKGTMTKKVEDFYDERIDRALLHRKDPAKRKEYVTKALDKKAEMLAETKKNLRTALPSYMKQFDKKKTSTYLYELYEQPELLVEFSNGEWTMDEAIKLSQHSAKNLKKKKVELEDLAALLFLEKHLYGIDPEKRVKNIVIDEVQDYSYLQLKSLQIAMETDMFTLVGDLAQGIHHYRGIQSWEEVLYDIFPRATYTELQKSYRTTVEIMEKANKLLAYLPYTFPKVEPVVRHGPTPEWKKFSTENELVQQLTNICESEKESGFETIAIITKTKKDAEAIQQVLQDHLPVTLLEAAAAIPKNRVVIVPSYLSKGLEFDVVIQTSWSESFDVNQELDVKLLYVAMTRPLHKLHFVYHEQFEKYGFID</sequence>
<keyword evidence="3 5" id="KW-0347">Helicase</keyword>
<dbReference type="InterPro" id="IPR013986">
    <property type="entry name" value="DExx_box_DNA_helicase_dom_sf"/>
</dbReference>
<dbReference type="KEGG" id="mcui:G8O30_02105"/>
<dbReference type="InterPro" id="IPR014016">
    <property type="entry name" value="UvrD-like_ATP-bd"/>
</dbReference>
<reference evidence="8 9" key="1">
    <citation type="submission" date="2019-07" db="EMBL/GenBank/DDBJ databases">
        <title>Genome sequence of 2 isolates from Red Sea Mangroves.</title>
        <authorList>
            <person name="Sefrji F."/>
            <person name="Michoud G."/>
            <person name="Merlino G."/>
            <person name="Daffonchio D."/>
        </authorList>
    </citation>
    <scope>NUCLEOTIDE SEQUENCE [LARGE SCALE GENOMIC DNA]</scope>
    <source>
        <strain evidence="8 9">R1DC41</strain>
    </source>
</reference>
<feature type="domain" description="UvrD-like helicase ATP-binding" evidence="7">
    <location>
        <begin position="198"/>
        <end position="594"/>
    </location>
</feature>
<dbReference type="AlphaFoldDB" id="A0A7S8CE60"/>
<evidence type="ECO:0000256" key="5">
    <source>
        <dbReference type="PROSITE-ProRule" id="PRU00560"/>
    </source>
</evidence>
<dbReference type="Pfam" id="PF00580">
    <property type="entry name" value="UvrD-helicase"/>
    <property type="match status" value="1"/>
</dbReference>
<name>A0A7S8CE60_9BACI</name>
<dbReference type="InterPro" id="IPR027417">
    <property type="entry name" value="P-loop_NTPase"/>
</dbReference>
<evidence type="ECO:0000256" key="4">
    <source>
        <dbReference type="ARBA" id="ARBA00022840"/>
    </source>
</evidence>
<proteinExistence type="predicted"/>
<dbReference type="SUPFAM" id="SSF52540">
    <property type="entry name" value="P-loop containing nucleoside triphosphate hydrolases"/>
    <property type="match status" value="1"/>
</dbReference>
<accession>A0A7S8CE60</accession>
<evidence type="ECO:0000259" key="7">
    <source>
        <dbReference type="PROSITE" id="PS51198"/>
    </source>
</evidence>
<dbReference type="Proteomes" id="UP000593626">
    <property type="component" value="Chromosome"/>
</dbReference>
<dbReference type="GO" id="GO:0000725">
    <property type="term" value="P:recombinational repair"/>
    <property type="evidence" value="ECO:0007669"/>
    <property type="project" value="TreeGrafter"/>
</dbReference>
<dbReference type="GO" id="GO:0016787">
    <property type="term" value="F:hydrolase activity"/>
    <property type="evidence" value="ECO:0007669"/>
    <property type="project" value="UniProtKB-UniRule"/>
</dbReference>
<keyword evidence="1 5" id="KW-0547">Nucleotide-binding</keyword>
<dbReference type="Gene3D" id="1.10.10.160">
    <property type="match status" value="1"/>
</dbReference>
<evidence type="ECO:0000256" key="1">
    <source>
        <dbReference type="ARBA" id="ARBA00022741"/>
    </source>
</evidence>
<keyword evidence="4 5" id="KW-0067">ATP-binding</keyword>
<gene>
    <name evidence="8" type="ORF">G8O30_02105</name>
</gene>
<evidence type="ECO:0000256" key="2">
    <source>
        <dbReference type="ARBA" id="ARBA00022801"/>
    </source>
</evidence>
<evidence type="ECO:0000313" key="9">
    <source>
        <dbReference type="Proteomes" id="UP000593626"/>
    </source>
</evidence>
<dbReference type="NCBIfam" id="NF041464">
    <property type="entry name" value="HelD_BACSU"/>
    <property type="match status" value="1"/>
</dbReference>